<accession>A0A1S8SAT8</accession>
<dbReference type="Pfam" id="PF12733">
    <property type="entry name" value="Cadherin-like"/>
    <property type="match status" value="2"/>
</dbReference>
<dbReference type="InterPro" id="IPR013783">
    <property type="entry name" value="Ig-like_fold"/>
</dbReference>
<dbReference type="Proteomes" id="UP000190973">
    <property type="component" value="Unassembled WGS sequence"/>
</dbReference>
<feature type="compositionally biased region" description="Low complexity" evidence="3">
    <location>
        <begin position="385"/>
        <end position="397"/>
    </location>
</feature>
<reference evidence="6 7" key="1">
    <citation type="submission" date="2016-05" db="EMBL/GenBank/DDBJ databases">
        <title>Microbial solvent formation.</title>
        <authorList>
            <person name="Poehlein A."/>
            <person name="Montoya Solano J.D."/>
            <person name="Flitsch S."/>
            <person name="Krabben P."/>
            <person name="Duerre P."/>
            <person name="Daniel R."/>
        </authorList>
    </citation>
    <scope>NUCLEOTIDE SEQUENCE [LARGE SCALE GENOMIC DNA]</scope>
    <source>
        <strain evidence="6 7">DSM 53</strain>
    </source>
</reference>
<protein>
    <submittedName>
        <fullName evidence="6">Autolysin</fullName>
        <ecNumber evidence="6">3.5.1.28</ecNumber>
    </submittedName>
</protein>
<dbReference type="Gene3D" id="2.10.270.10">
    <property type="entry name" value="Cholin Binding"/>
    <property type="match status" value="2"/>
</dbReference>
<dbReference type="EC" id="3.5.1.28" evidence="6"/>
<keyword evidence="1" id="KW-0677">Repeat</keyword>
<sequence length="581" mass="66020">MNKNIRRIIALTLAISALSTFSSMTSNKNFNILTTTAYASSYSPSTGELRTLKIKTSSGDTLDLRDGYNGDTVKLSDDKEYYAKLTDDSDVIKIDSDVKGSDYIVRIFTSDNEDATAYKPGDEISLGKGDTTIYVRTYESLEDFREAKDKKNDVTICKEEYKINIRKTKASSNEDGNQDSIYLDNIQLSKGNITFLKQRTSYDIKVDSSVDEIKITAKPEDKNYRVRIDGDLVDSSDNYKKTVSLDNGKNEIKVKVTDNKDNQRTYTLNITRGSSSSNQDDIYLDDLTLSEGDIDFSKDDSNYDVDVDESVDKITIEAPPEDEDYLVTINGDEVKSNDDYKKKISLDKGENTIKVVVKDEIKDKKRTYTLTVQRGKSKDNDDTKNSNSGSSNNATTNPKSQWVQTSDGWKYYDENGNVLKNSWFFDKDQKVYCYLDKDGLRATGWFKDNNKWYYLNEKGAMLTGWQKVSDKWYLLGSDGAMFTGWYKETSTTQASNTANSNNNDKDAENWYYLNSDGSMRTGWLSYDGKWYFFNANGTMQRGWLIDYNSKYYLTDDGTMAIGIKTINGKEYKFNSNGALII</sequence>
<feature type="domain" description="Cadherin-like beta-sandwich-like" evidence="5">
    <location>
        <begin position="284"/>
        <end position="374"/>
    </location>
</feature>
<evidence type="ECO:0000256" key="2">
    <source>
        <dbReference type="PROSITE-ProRule" id="PRU00591"/>
    </source>
</evidence>
<dbReference type="RefSeq" id="WP_077838299.1">
    <property type="nucleotide sequence ID" value="NZ_JABTAE010000001.1"/>
</dbReference>
<keyword evidence="4" id="KW-0732">Signal</keyword>
<comment type="caution">
    <text evidence="6">The sequence shown here is derived from an EMBL/GenBank/DDBJ whole genome shotgun (WGS) entry which is preliminary data.</text>
</comment>
<dbReference type="AlphaFoldDB" id="A0A1S8SAT8"/>
<evidence type="ECO:0000313" key="7">
    <source>
        <dbReference type="Proteomes" id="UP000190973"/>
    </source>
</evidence>
<feature type="chain" id="PRO_5038894672" evidence="4">
    <location>
        <begin position="26"/>
        <end position="581"/>
    </location>
</feature>
<feature type="repeat" description="Cell wall-binding" evidence="2">
    <location>
        <begin position="520"/>
        <end position="539"/>
    </location>
</feature>
<dbReference type="Gene3D" id="2.60.40.10">
    <property type="entry name" value="Immunoglobulins"/>
    <property type="match status" value="1"/>
</dbReference>
<evidence type="ECO:0000256" key="4">
    <source>
        <dbReference type="SAM" id="SignalP"/>
    </source>
</evidence>
<keyword evidence="6" id="KW-0378">Hydrolase</keyword>
<dbReference type="PROSITE" id="PS51170">
    <property type="entry name" value="CW"/>
    <property type="match status" value="3"/>
</dbReference>
<feature type="repeat" description="Cell wall-binding" evidence="2">
    <location>
        <begin position="442"/>
        <end position="461"/>
    </location>
</feature>
<dbReference type="SUPFAM" id="SSF69360">
    <property type="entry name" value="Cell wall binding repeat"/>
    <property type="match status" value="1"/>
</dbReference>
<dbReference type="InterPro" id="IPR018337">
    <property type="entry name" value="Cell_wall/Cho-bd_repeat"/>
</dbReference>
<gene>
    <name evidence="6" type="primary">lytA_5</name>
    <name evidence="6" type="ORF">CLBCK_16240</name>
</gene>
<dbReference type="GO" id="GO:0008745">
    <property type="term" value="F:N-acetylmuramoyl-L-alanine amidase activity"/>
    <property type="evidence" value="ECO:0007669"/>
    <property type="project" value="UniProtKB-EC"/>
</dbReference>
<feature type="repeat" description="Cell wall-binding" evidence="2">
    <location>
        <begin position="462"/>
        <end position="481"/>
    </location>
</feature>
<dbReference type="EMBL" id="LZZI01000021">
    <property type="protein sequence ID" value="OOM62581.1"/>
    <property type="molecule type" value="Genomic_DNA"/>
</dbReference>
<dbReference type="Pfam" id="PF01473">
    <property type="entry name" value="Choline_bind_1"/>
    <property type="match status" value="3"/>
</dbReference>
<evidence type="ECO:0000313" key="6">
    <source>
        <dbReference type="EMBL" id="OOM62581.1"/>
    </source>
</evidence>
<feature type="domain" description="Cadherin-like beta-sandwich-like" evidence="5">
    <location>
        <begin position="185"/>
        <end position="272"/>
    </location>
</feature>
<organism evidence="6 7">
    <name type="scientific">Clostridium beijerinckii</name>
    <name type="common">Clostridium MP</name>
    <dbReference type="NCBI Taxonomy" id="1520"/>
    <lineage>
        <taxon>Bacteria</taxon>
        <taxon>Bacillati</taxon>
        <taxon>Bacillota</taxon>
        <taxon>Clostridia</taxon>
        <taxon>Eubacteriales</taxon>
        <taxon>Clostridiaceae</taxon>
        <taxon>Clostridium</taxon>
    </lineage>
</organism>
<proteinExistence type="predicted"/>
<evidence type="ECO:0000256" key="3">
    <source>
        <dbReference type="SAM" id="MobiDB-lite"/>
    </source>
</evidence>
<dbReference type="Pfam" id="PF19127">
    <property type="entry name" value="Choline_bind_3"/>
    <property type="match status" value="1"/>
</dbReference>
<evidence type="ECO:0000256" key="1">
    <source>
        <dbReference type="ARBA" id="ARBA00022737"/>
    </source>
</evidence>
<feature type="signal peptide" evidence="4">
    <location>
        <begin position="1"/>
        <end position="25"/>
    </location>
</feature>
<evidence type="ECO:0000259" key="5">
    <source>
        <dbReference type="Pfam" id="PF12733"/>
    </source>
</evidence>
<dbReference type="InterPro" id="IPR025883">
    <property type="entry name" value="Cadherin-like_domain"/>
</dbReference>
<feature type="region of interest" description="Disordered" evidence="3">
    <location>
        <begin position="372"/>
        <end position="401"/>
    </location>
</feature>
<name>A0A1S8SAT8_CLOBE</name>